<name>A0A1Y5Q0K7_9GAMM</name>
<reference evidence="1" key="1">
    <citation type="submission" date="2016-03" db="EMBL/GenBank/DDBJ databases">
        <authorList>
            <person name="Ploux O."/>
        </authorList>
    </citation>
    <scope>NUCLEOTIDE SEQUENCE</scope>
    <source>
        <strain evidence="1">UC10</strain>
    </source>
</reference>
<proteinExistence type="predicted"/>
<organism evidence="1">
    <name type="scientific">uncultured Stenotrophomonas sp</name>
    <dbReference type="NCBI Taxonomy" id="165438"/>
    <lineage>
        <taxon>Bacteria</taxon>
        <taxon>Pseudomonadati</taxon>
        <taxon>Pseudomonadota</taxon>
        <taxon>Gammaproteobacteria</taxon>
        <taxon>Lysobacterales</taxon>
        <taxon>Lysobacteraceae</taxon>
        <taxon>Stenotrophomonas</taxon>
        <taxon>environmental samples</taxon>
    </lineage>
</organism>
<protein>
    <submittedName>
        <fullName evidence="1">Uncharacterized protein</fullName>
    </submittedName>
</protein>
<accession>A0A1Y5Q0K7</accession>
<evidence type="ECO:0000313" key="1">
    <source>
        <dbReference type="EMBL" id="SBV35760.1"/>
    </source>
</evidence>
<gene>
    <name evidence="1" type="ORF">STPYR_10690</name>
</gene>
<sequence>MRVAVMGVKTSAHNIAVQPVNPVGPRQVLAVHAVATGGVQAQVVNGEGPPDMVADLLEAKTYELAFAANAMVIRREGEMLGKLFDAFA</sequence>
<dbReference type="AlphaFoldDB" id="A0A1Y5Q0K7"/>
<dbReference type="EMBL" id="FLTS01000001">
    <property type="protein sequence ID" value="SBV35760.1"/>
    <property type="molecule type" value="Genomic_DNA"/>
</dbReference>